<evidence type="ECO:0000313" key="2">
    <source>
        <dbReference type="EnsemblMetazoa" id="GPAI004106-PA"/>
    </source>
</evidence>
<dbReference type="Proteomes" id="UP000092445">
    <property type="component" value="Unassembled WGS sequence"/>
</dbReference>
<name>A0A1A9Z510_GLOPL</name>
<reference evidence="3" key="1">
    <citation type="submission" date="2014-03" db="EMBL/GenBank/DDBJ databases">
        <authorList>
            <person name="Aksoy S."/>
            <person name="Warren W."/>
            <person name="Wilson R.K."/>
        </authorList>
    </citation>
    <scope>NUCLEOTIDE SEQUENCE [LARGE SCALE GENOMIC DNA]</scope>
    <source>
        <strain evidence="3">IAEA</strain>
    </source>
</reference>
<dbReference type="VEuPathDB" id="VectorBase:GPAI004106"/>
<feature type="signal peptide" evidence="1">
    <location>
        <begin position="1"/>
        <end position="16"/>
    </location>
</feature>
<evidence type="ECO:0000256" key="1">
    <source>
        <dbReference type="SAM" id="SignalP"/>
    </source>
</evidence>
<organism evidence="2 3">
    <name type="scientific">Glossina pallidipes</name>
    <name type="common">Tsetse fly</name>
    <dbReference type="NCBI Taxonomy" id="7398"/>
    <lineage>
        <taxon>Eukaryota</taxon>
        <taxon>Metazoa</taxon>
        <taxon>Ecdysozoa</taxon>
        <taxon>Arthropoda</taxon>
        <taxon>Hexapoda</taxon>
        <taxon>Insecta</taxon>
        <taxon>Pterygota</taxon>
        <taxon>Neoptera</taxon>
        <taxon>Endopterygota</taxon>
        <taxon>Diptera</taxon>
        <taxon>Brachycera</taxon>
        <taxon>Muscomorpha</taxon>
        <taxon>Hippoboscoidea</taxon>
        <taxon>Glossinidae</taxon>
        <taxon>Glossina</taxon>
    </lineage>
</organism>
<reference evidence="2" key="2">
    <citation type="submission" date="2020-05" db="UniProtKB">
        <authorList>
            <consortium name="EnsemblMetazoa"/>
        </authorList>
    </citation>
    <scope>IDENTIFICATION</scope>
    <source>
        <strain evidence="2">IAEA</strain>
    </source>
</reference>
<keyword evidence="1" id="KW-0732">Signal</keyword>
<accession>A0A1A9Z510</accession>
<dbReference type="EnsemblMetazoa" id="GPAI004106-RA">
    <property type="protein sequence ID" value="GPAI004106-PA"/>
    <property type="gene ID" value="GPAI004106"/>
</dbReference>
<proteinExistence type="predicted"/>
<evidence type="ECO:0008006" key="4">
    <source>
        <dbReference type="Google" id="ProtNLM"/>
    </source>
</evidence>
<protein>
    <recommendedName>
        <fullName evidence="4">Secreted protein</fullName>
    </recommendedName>
</protein>
<sequence length="84" mass="9647">MTVSVTVVFGVVVLEACDLLIRNKRCILHIALCLTLIVKFKERRKIQRTRTAGLLEGIPSAKDNEQHNKTKYLFVIHQFLNLKV</sequence>
<dbReference type="AlphaFoldDB" id="A0A1A9Z510"/>
<feature type="chain" id="PRO_5008402587" description="Secreted protein" evidence="1">
    <location>
        <begin position="17"/>
        <end position="84"/>
    </location>
</feature>
<keyword evidence="3" id="KW-1185">Reference proteome</keyword>
<evidence type="ECO:0000313" key="3">
    <source>
        <dbReference type="Proteomes" id="UP000092445"/>
    </source>
</evidence>